<feature type="transmembrane region" description="Helical" evidence="7">
    <location>
        <begin position="300"/>
        <end position="322"/>
    </location>
</feature>
<keyword evidence="6" id="KW-0675">Receptor</keyword>
<evidence type="ECO:0000256" key="6">
    <source>
        <dbReference type="ARBA" id="ARBA00023170"/>
    </source>
</evidence>
<feature type="transmembrane region" description="Helical" evidence="7">
    <location>
        <begin position="264"/>
        <end position="288"/>
    </location>
</feature>
<protein>
    <recommendedName>
        <fullName evidence="8">G-protein coupled receptors family 1 profile domain-containing protein</fullName>
    </recommendedName>
</protein>
<keyword evidence="3 7" id="KW-0812">Transmembrane</keyword>
<evidence type="ECO:0000256" key="7">
    <source>
        <dbReference type="SAM" id="Phobius"/>
    </source>
</evidence>
<evidence type="ECO:0000256" key="3">
    <source>
        <dbReference type="ARBA" id="ARBA00022692"/>
    </source>
</evidence>
<reference evidence="9 10" key="1">
    <citation type="submission" date="2024-06" db="EMBL/GenBank/DDBJ databases">
        <authorList>
            <person name="Pan Q."/>
            <person name="Wen M."/>
            <person name="Jouanno E."/>
            <person name="Zahm M."/>
            <person name="Klopp C."/>
            <person name="Cabau C."/>
            <person name="Louis A."/>
            <person name="Berthelot C."/>
            <person name="Parey E."/>
            <person name="Roest Crollius H."/>
            <person name="Montfort J."/>
            <person name="Robinson-Rechavi M."/>
            <person name="Bouchez O."/>
            <person name="Lampietro C."/>
            <person name="Lopez Roques C."/>
            <person name="Donnadieu C."/>
            <person name="Postlethwait J."/>
            <person name="Bobe J."/>
            <person name="Verreycken H."/>
            <person name="Guiguen Y."/>
        </authorList>
    </citation>
    <scope>NUCLEOTIDE SEQUENCE [LARGE SCALE GENOMIC DNA]</scope>
    <source>
        <strain evidence="9">Up_M1</strain>
        <tissue evidence="9">Testis</tissue>
    </source>
</reference>
<proteinExistence type="predicted"/>
<dbReference type="PANTHER" id="PTHR24241">
    <property type="entry name" value="NEUROPEPTIDE RECEPTOR-RELATED G-PROTEIN COUPLED RECEPTOR"/>
    <property type="match status" value="1"/>
</dbReference>
<evidence type="ECO:0000313" key="9">
    <source>
        <dbReference type="EMBL" id="KAL1006917.1"/>
    </source>
</evidence>
<keyword evidence="5 7" id="KW-0472">Membrane</keyword>
<dbReference type="InterPro" id="IPR000276">
    <property type="entry name" value="GPCR_Rhodpsn"/>
</dbReference>
<evidence type="ECO:0000313" key="10">
    <source>
        <dbReference type="Proteomes" id="UP001557470"/>
    </source>
</evidence>
<feature type="transmembrane region" description="Helical" evidence="7">
    <location>
        <begin position="50"/>
        <end position="71"/>
    </location>
</feature>
<dbReference type="Proteomes" id="UP001557470">
    <property type="component" value="Unassembled WGS sequence"/>
</dbReference>
<dbReference type="InterPro" id="IPR017452">
    <property type="entry name" value="GPCR_Rhodpsn_7TM"/>
</dbReference>
<dbReference type="AlphaFoldDB" id="A0ABD0XGR8"/>
<feature type="domain" description="G-protein coupled receptors family 1 profile" evidence="8">
    <location>
        <begin position="62"/>
        <end position="319"/>
    </location>
</feature>
<evidence type="ECO:0000259" key="8">
    <source>
        <dbReference type="PROSITE" id="PS50262"/>
    </source>
</evidence>
<dbReference type="PRINTS" id="PR00237">
    <property type="entry name" value="GPCRRHODOPSN"/>
</dbReference>
<evidence type="ECO:0000256" key="2">
    <source>
        <dbReference type="ARBA" id="ARBA00022475"/>
    </source>
</evidence>
<dbReference type="CDD" id="cd00637">
    <property type="entry name" value="7tm_classA_rhodopsin-like"/>
    <property type="match status" value="1"/>
</dbReference>
<dbReference type="Pfam" id="PF00001">
    <property type="entry name" value="7tm_1"/>
    <property type="match status" value="1"/>
</dbReference>
<keyword evidence="4 7" id="KW-1133">Transmembrane helix</keyword>
<gene>
    <name evidence="9" type="ORF">UPYG_G00078870</name>
</gene>
<organism evidence="9 10">
    <name type="scientific">Umbra pygmaea</name>
    <name type="common">Eastern mudminnow</name>
    <dbReference type="NCBI Taxonomy" id="75934"/>
    <lineage>
        <taxon>Eukaryota</taxon>
        <taxon>Metazoa</taxon>
        <taxon>Chordata</taxon>
        <taxon>Craniata</taxon>
        <taxon>Vertebrata</taxon>
        <taxon>Euteleostomi</taxon>
        <taxon>Actinopterygii</taxon>
        <taxon>Neopterygii</taxon>
        <taxon>Teleostei</taxon>
        <taxon>Protacanthopterygii</taxon>
        <taxon>Esociformes</taxon>
        <taxon>Umbridae</taxon>
        <taxon>Umbra</taxon>
    </lineage>
</organism>
<dbReference type="EMBL" id="JAGEUA010000002">
    <property type="protein sequence ID" value="KAL1006917.1"/>
    <property type="molecule type" value="Genomic_DNA"/>
</dbReference>
<dbReference type="SUPFAM" id="SSF81321">
    <property type="entry name" value="Family A G protein-coupled receptor-like"/>
    <property type="match status" value="1"/>
</dbReference>
<comment type="subcellular location">
    <subcellularLocation>
        <location evidence="1">Cell membrane</location>
        <topology evidence="1">Multi-pass membrane protein</topology>
    </subcellularLocation>
</comment>
<feature type="transmembrane region" description="Helical" evidence="7">
    <location>
        <begin position="83"/>
        <end position="108"/>
    </location>
</feature>
<keyword evidence="2" id="KW-1003">Cell membrane</keyword>
<evidence type="ECO:0000256" key="5">
    <source>
        <dbReference type="ARBA" id="ARBA00023136"/>
    </source>
</evidence>
<evidence type="ECO:0000256" key="1">
    <source>
        <dbReference type="ARBA" id="ARBA00004651"/>
    </source>
</evidence>
<comment type="caution">
    <text evidence="9">The sequence shown here is derived from an EMBL/GenBank/DDBJ whole genome shotgun (WGS) entry which is preliminary data.</text>
</comment>
<evidence type="ECO:0000256" key="4">
    <source>
        <dbReference type="ARBA" id="ARBA00022989"/>
    </source>
</evidence>
<dbReference type="PANTHER" id="PTHR24241:SF67">
    <property type="entry name" value="FREE FATTY ACID RECEPTOR 4"/>
    <property type="match status" value="1"/>
</dbReference>
<dbReference type="Gene3D" id="1.20.1070.10">
    <property type="entry name" value="Rhodopsin 7-helix transmembrane proteins"/>
    <property type="match status" value="1"/>
</dbReference>
<accession>A0ABD0XGR8</accession>
<keyword evidence="10" id="KW-1185">Reference proteome</keyword>
<feature type="transmembrane region" description="Helical" evidence="7">
    <location>
        <begin position="159"/>
        <end position="185"/>
    </location>
</feature>
<feature type="transmembrane region" description="Helical" evidence="7">
    <location>
        <begin position="120"/>
        <end position="138"/>
    </location>
</feature>
<dbReference type="PROSITE" id="PS50262">
    <property type="entry name" value="G_PROTEIN_RECEP_F1_2"/>
    <property type="match status" value="1"/>
</dbReference>
<name>A0ABD0XGR8_UMBPY</name>
<dbReference type="GO" id="GO:0005886">
    <property type="term" value="C:plasma membrane"/>
    <property type="evidence" value="ECO:0007669"/>
    <property type="project" value="UniProtKB-SubCell"/>
</dbReference>
<feature type="transmembrane region" description="Helical" evidence="7">
    <location>
        <begin position="209"/>
        <end position="234"/>
    </location>
</feature>
<sequence length="353" mass="40393">MDISSPSYFSHDLHPPPKQFPPLQYLNVSYFSFFTELHRSKRLLTILETLALVAIFLTSVVGNVGAMALLSRKRRLMASKTMLTLNLFVADLLFVSMIPLIVTVRWTVSWRLGHISCRTVLYVICMSGCVTITTLACISVERLQAILRLQTANSLNPRIVCVTLGSIWAVSALTSLPLLLFFQVIKVQSHDKRVMHICTLMWPDPIGEVVWNVAFTVFCFFIPGLVIVLSYTKILQIIKLSKRKFCPQRQPGVTRQDIKLFRTLFILMLAFLIMWSPIFIITFIILARNFQGHLFVSSTIFFWVMTFTLTNSALNPILYSMFQFRHSWRRLFCVTEVVPLKVSSTPSANRQGK</sequence>